<evidence type="ECO:0000256" key="2">
    <source>
        <dbReference type="SAM" id="SignalP"/>
    </source>
</evidence>
<dbReference type="EMBL" id="JASDDP010000012">
    <property type="protein sequence ID" value="MDJ1645707.1"/>
    <property type="molecule type" value="Genomic_DNA"/>
</dbReference>
<evidence type="ECO:0000313" key="3">
    <source>
        <dbReference type="EMBL" id="MDJ1645707.1"/>
    </source>
</evidence>
<dbReference type="RefSeq" id="WP_283827198.1">
    <property type="nucleotide sequence ID" value="NZ_JASDDP010000012.1"/>
</dbReference>
<feature type="region of interest" description="Disordered" evidence="1">
    <location>
        <begin position="635"/>
        <end position="665"/>
    </location>
</feature>
<dbReference type="PROSITE" id="PS51257">
    <property type="entry name" value="PROKAR_LIPOPROTEIN"/>
    <property type="match status" value="1"/>
</dbReference>
<name>A0AAJ1PQX7_9MOLU</name>
<evidence type="ECO:0000256" key="1">
    <source>
        <dbReference type="SAM" id="MobiDB-lite"/>
    </source>
</evidence>
<sequence>MNNKKKLLLNFLASTSFISAAITIGCANKVGKSIQISHKFSKNKDRNENSENLLLSIQDNSKNILENQSINKNIKNQLKNINSDYLKKLNFLSKEEAKQTKNIIQIEKKLEAKKLNIYNYEKIEFLNKNKKDLEKAWLKQKKLKAEQKKLKNIIISISIGGTIIGAISAGISTYFGLKNINSNVNKQLEELKEKIFLNKDIIKQIKSNDSLLEVFKKLLNVAFKKDLPKAIIDIIDNTILKKILKEYVTSESFKDLENIIKNSLEVKASEVVEKILNDLSSIQYQDNIDVIIKNVQKKVANNIEKYVPDFIKEVFKFLTKINNTENENETTKGKSIAGLFMANILKKYNIIIENVENISKLIDFYFTKITNDKNELIQFMVKVFSSVIEENTITFNILEDFYKIINTTISKLLTKDGEKINLNLIFETIVPLLLKIVNEIVDKNNESGILEFVNNIFEEKDSKKRLIYKFILNENEEYKKAEVYLQNFQQNNVNKIIFPKFEFGFSTIIPLFFNLSKGIELLKKFLLVFIKPIVSFLDKDKKEKAKKALFRISSLYTYIYYKYVPNLGSIGNSILEFINPFYPETFLKNLIESEIKAQHQNLNIKINEIFGEKNEVGWFFSQTYKILKLTENAAKENEKDSNANSQRQELVKKLKKGKWDESSNS</sequence>
<feature type="signal peptide" evidence="2">
    <location>
        <begin position="1"/>
        <end position="20"/>
    </location>
</feature>
<keyword evidence="2" id="KW-0732">Signal</keyword>
<comment type="caution">
    <text evidence="3">The sequence shown here is derived from an EMBL/GenBank/DDBJ whole genome shotgun (WGS) entry which is preliminary data.</text>
</comment>
<accession>A0AAJ1PQX7</accession>
<feature type="chain" id="PRO_5042489365" description="Lipoprotein" evidence="2">
    <location>
        <begin position="21"/>
        <end position="665"/>
    </location>
</feature>
<reference evidence="3" key="1">
    <citation type="submission" date="2023-05" db="EMBL/GenBank/DDBJ databases">
        <title>Mycoplasma phocimorsus sp. nov., isolated from Scandinavian patients with seal finger or septic arthritis after contact with seals.</title>
        <authorList>
            <person name="Skafte-Holm A."/>
            <person name="Pedersen T.R."/>
            <person name="Froelund M."/>
            <person name="Stegger M."/>
            <person name="Qvortrup K."/>
            <person name="Michaels D.L."/>
            <person name="Brown D.R."/>
            <person name="Jensen J.S."/>
        </authorList>
    </citation>
    <scope>NUCLEOTIDE SEQUENCE</scope>
    <source>
        <strain evidence="3">M5725</strain>
    </source>
</reference>
<feature type="compositionally biased region" description="Basic and acidic residues" evidence="1">
    <location>
        <begin position="649"/>
        <end position="665"/>
    </location>
</feature>
<keyword evidence="4" id="KW-1185">Reference proteome</keyword>
<dbReference type="AlphaFoldDB" id="A0AAJ1PQX7"/>
<proteinExistence type="predicted"/>
<evidence type="ECO:0008006" key="5">
    <source>
        <dbReference type="Google" id="ProtNLM"/>
    </source>
</evidence>
<evidence type="ECO:0000313" key="4">
    <source>
        <dbReference type="Proteomes" id="UP001224428"/>
    </source>
</evidence>
<dbReference type="Proteomes" id="UP001224428">
    <property type="component" value="Unassembled WGS sequence"/>
</dbReference>
<organism evidence="3 4">
    <name type="scientific">Mycoplasma phocimorsus</name>
    <dbReference type="NCBI Taxonomy" id="3045839"/>
    <lineage>
        <taxon>Bacteria</taxon>
        <taxon>Bacillati</taxon>
        <taxon>Mycoplasmatota</taxon>
        <taxon>Mollicutes</taxon>
        <taxon>Mycoplasmataceae</taxon>
        <taxon>Mycoplasma</taxon>
    </lineage>
</organism>
<gene>
    <name evidence="3" type="ORF">QLQ80_01210</name>
</gene>
<protein>
    <recommendedName>
        <fullName evidence="5">Lipoprotein</fullName>
    </recommendedName>
</protein>